<feature type="region of interest" description="Disordered" evidence="1">
    <location>
        <begin position="1"/>
        <end position="64"/>
    </location>
</feature>
<keyword evidence="3" id="KW-1185">Reference proteome</keyword>
<dbReference type="EMBL" id="BPLR01021371">
    <property type="protein sequence ID" value="GIX88915.1"/>
    <property type="molecule type" value="Genomic_DNA"/>
</dbReference>
<evidence type="ECO:0000256" key="1">
    <source>
        <dbReference type="SAM" id="MobiDB-lite"/>
    </source>
</evidence>
<sequence>MKTNFLKNRLRKPIKFKKKDRYRNKMPGRFGKGKYGKDRLGDGRPGKGYNMMPENCPPQQVAGRKKFKLPKFEYRFGSQKAKMRQGVRFKFKTGPGAEDETLRLPGPGRFKDRKCNHFLRIHRK</sequence>
<gene>
    <name evidence="2" type="ORF">CEXT_593421</name>
</gene>
<dbReference type="Proteomes" id="UP001054945">
    <property type="component" value="Unassembled WGS sequence"/>
</dbReference>
<comment type="caution">
    <text evidence="2">The sequence shown here is derived from an EMBL/GenBank/DDBJ whole genome shotgun (WGS) entry which is preliminary data.</text>
</comment>
<accession>A0AAV4NVJ8</accession>
<organism evidence="2 3">
    <name type="scientific">Caerostris extrusa</name>
    <name type="common">Bark spider</name>
    <name type="synonym">Caerostris bankana</name>
    <dbReference type="NCBI Taxonomy" id="172846"/>
    <lineage>
        <taxon>Eukaryota</taxon>
        <taxon>Metazoa</taxon>
        <taxon>Ecdysozoa</taxon>
        <taxon>Arthropoda</taxon>
        <taxon>Chelicerata</taxon>
        <taxon>Arachnida</taxon>
        <taxon>Araneae</taxon>
        <taxon>Araneomorphae</taxon>
        <taxon>Entelegynae</taxon>
        <taxon>Araneoidea</taxon>
        <taxon>Araneidae</taxon>
        <taxon>Caerostris</taxon>
    </lineage>
</organism>
<reference evidence="2 3" key="1">
    <citation type="submission" date="2021-06" db="EMBL/GenBank/DDBJ databases">
        <title>Caerostris extrusa draft genome.</title>
        <authorList>
            <person name="Kono N."/>
            <person name="Arakawa K."/>
        </authorList>
    </citation>
    <scope>NUCLEOTIDE SEQUENCE [LARGE SCALE GENOMIC DNA]</scope>
</reference>
<protein>
    <submittedName>
        <fullName evidence="2">Uncharacterized protein</fullName>
    </submittedName>
</protein>
<dbReference type="AlphaFoldDB" id="A0AAV4NVJ8"/>
<evidence type="ECO:0000313" key="3">
    <source>
        <dbReference type="Proteomes" id="UP001054945"/>
    </source>
</evidence>
<feature type="compositionally biased region" description="Basic residues" evidence="1">
    <location>
        <begin position="8"/>
        <end position="34"/>
    </location>
</feature>
<evidence type="ECO:0000313" key="2">
    <source>
        <dbReference type="EMBL" id="GIX88915.1"/>
    </source>
</evidence>
<proteinExistence type="predicted"/>
<feature type="compositionally biased region" description="Basic and acidic residues" evidence="1">
    <location>
        <begin position="35"/>
        <end position="45"/>
    </location>
</feature>
<name>A0AAV4NVJ8_CAEEX</name>